<feature type="compositionally biased region" description="Polar residues" evidence="10">
    <location>
        <begin position="194"/>
        <end position="211"/>
    </location>
</feature>
<dbReference type="FunFam" id="1.10.555.10:FF:000012">
    <property type="entry name" value="Putative inositol polyphosphate 5-phosphatase OCRL-1"/>
    <property type="match status" value="1"/>
</dbReference>
<protein>
    <recommendedName>
        <fullName evidence="4">phosphoinositide 5-phosphatase</fullName>
        <ecNumber evidence="4">3.1.3.36</ecNumber>
    </recommendedName>
</protein>
<evidence type="ECO:0000256" key="1">
    <source>
        <dbReference type="ARBA" id="ARBA00004146"/>
    </source>
</evidence>
<comment type="subcellular location">
    <subcellularLocation>
        <location evidence="2">Cytoplasmic vesicle</location>
        <location evidence="2">Phagosome membrane</location>
    </subcellularLocation>
    <subcellularLocation>
        <location evidence="1">Early endosome membrane</location>
    </subcellularLocation>
</comment>
<accession>A0A8S3Z8D8</accession>
<dbReference type="EC" id="3.1.3.36" evidence="4"/>
<dbReference type="EMBL" id="CAJHNH020002190">
    <property type="protein sequence ID" value="CAG5125874.1"/>
    <property type="molecule type" value="Genomic_DNA"/>
</dbReference>
<evidence type="ECO:0000256" key="6">
    <source>
        <dbReference type="ARBA" id="ARBA00022801"/>
    </source>
</evidence>
<comment type="similarity">
    <text evidence="3">Belongs to the inositol 1,4,5-trisphosphate 5-phosphatase type II family.</text>
</comment>
<dbReference type="GO" id="GO:0030670">
    <property type="term" value="C:phagocytic vesicle membrane"/>
    <property type="evidence" value="ECO:0007669"/>
    <property type="project" value="UniProtKB-SubCell"/>
</dbReference>
<keyword evidence="13" id="KW-1185">Reference proteome</keyword>
<evidence type="ECO:0000256" key="7">
    <source>
        <dbReference type="ARBA" id="ARBA00023098"/>
    </source>
</evidence>
<dbReference type="Gene3D" id="2.60.40.10">
    <property type="entry name" value="Immunoglobulins"/>
    <property type="match status" value="1"/>
</dbReference>
<dbReference type="InterPro" id="IPR047078">
    <property type="entry name" value="RhoGAP_OCRL1"/>
</dbReference>
<dbReference type="OrthoDB" id="7862313at2759"/>
<dbReference type="Pfam" id="PF22669">
    <property type="entry name" value="Exo_endo_phos2"/>
    <property type="match status" value="1"/>
</dbReference>
<keyword evidence="6" id="KW-0378">Hydrolase</keyword>
<dbReference type="FunFam" id="2.60.40.10:FF:000132">
    <property type="entry name" value="Inositol polyphosphate 5-phosphatase OCRL-1 isoform b"/>
    <property type="match status" value="1"/>
</dbReference>
<proteinExistence type="inferred from homology"/>
<dbReference type="CDD" id="cd09093">
    <property type="entry name" value="INPP5c_INPP5B"/>
    <property type="match status" value="1"/>
</dbReference>
<feature type="domain" description="Rho-GAP" evidence="11">
    <location>
        <begin position="744"/>
        <end position="941"/>
    </location>
</feature>
<dbReference type="GO" id="GO:0004439">
    <property type="term" value="F:phosphatidylinositol-4,5-bisphosphate 5-phosphatase activity"/>
    <property type="evidence" value="ECO:0007669"/>
    <property type="project" value="UniProtKB-EC"/>
</dbReference>
<dbReference type="Proteomes" id="UP000678393">
    <property type="component" value="Unassembled WGS sequence"/>
</dbReference>
<evidence type="ECO:0000256" key="8">
    <source>
        <dbReference type="ARBA" id="ARBA00023136"/>
    </source>
</evidence>
<dbReference type="InterPro" id="IPR008936">
    <property type="entry name" value="Rho_GTPase_activation_prot"/>
</dbReference>
<name>A0A8S3Z8D8_9EUPU</name>
<evidence type="ECO:0000256" key="9">
    <source>
        <dbReference type="ARBA" id="ARBA00023329"/>
    </source>
</evidence>
<dbReference type="Gene3D" id="1.10.555.10">
    <property type="entry name" value="Rho GTPase activation protein"/>
    <property type="match status" value="1"/>
</dbReference>
<comment type="caution">
    <text evidence="12">The sequence shown here is derived from an EMBL/GenBank/DDBJ whole genome shotgun (WGS) entry which is preliminary data.</text>
</comment>
<dbReference type="PANTHER" id="PTHR11200">
    <property type="entry name" value="INOSITOL 5-PHOSPHATASE"/>
    <property type="match status" value="1"/>
</dbReference>
<dbReference type="GO" id="GO:0046856">
    <property type="term" value="P:phosphatidylinositol dephosphorylation"/>
    <property type="evidence" value="ECO:0007669"/>
    <property type="project" value="InterPro"/>
</dbReference>
<dbReference type="Pfam" id="PF16776">
    <property type="entry name" value="INPP5B_PH"/>
    <property type="match status" value="1"/>
</dbReference>
<dbReference type="InterPro" id="IPR000198">
    <property type="entry name" value="RhoGAP_dom"/>
</dbReference>
<dbReference type="PROSITE" id="PS50238">
    <property type="entry name" value="RHOGAP"/>
    <property type="match status" value="1"/>
</dbReference>
<dbReference type="SMART" id="SM00128">
    <property type="entry name" value="IPPc"/>
    <property type="match status" value="1"/>
</dbReference>
<dbReference type="CDD" id="cd04380">
    <property type="entry name" value="RhoGAP_OCRL1"/>
    <property type="match status" value="1"/>
</dbReference>
<evidence type="ECO:0000313" key="13">
    <source>
        <dbReference type="Proteomes" id="UP000678393"/>
    </source>
</evidence>
<evidence type="ECO:0000256" key="2">
    <source>
        <dbReference type="ARBA" id="ARBA00004580"/>
    </source>
</evidence>
<dbReference type="Gene3D" id="2.30.29.110">
    <property type="match status" value="1"/>
</dbReference>
<dbReference type="SMART" id="SM00324">
    <property type="entry name" value="RhoGAP"/>
    <property type="match status" value="1"/>
</dbReference>
<organism evidence="12 13">
    <name type="scientific">Candidula unifasciata</name>
    <dbReference type="NCBI Taxonomy" id="100452"/>
    <lineage>
        <taxon>Eukaryota</taxon>
        <taxon>Metazoa</taxon>
        <taxon>Spiralia</taxon>
        <taxon>Lophotrochozoa</taxon>
        <taxon>Mollusca</taxon>
        <taxon>Gastropoda</taxon>
        <taxon>Heterobranchia</taxon>
        <taxon>Euthyneura</taxon>
        <taxon>Panpulmonata</taxon>
        <taxon>Eupulmonata</taxon>
        <taxon>Stylommatophora</taxon>
        <taxon>Helicina</taxon>
        <taxon>Helicoidea</taxon>
        <taxon>Geomitridae</taxon>
        <taxon>Candidula</taxon>
    </lineage>
</organism>
<dbReference type="PANTHER" id="PTHR11200:SF300">
    <property type="entry name" value="TYPE II INOSITOL 1,4,5-TRISPHOSPHATE 5-PHOSPHATASE"/>
    <property type="match status" value="1"/>
</dbReference>
<evidence type="ECO:0000259" key="11">
    <source>
        <dbReference type="PROSITE" id="PS50238"/>
    </source>
</evidence>
<keyword evidence="8" id="KW-0472">Membrane</keyword>
<dbReference type="Pfam" id="PF00620">
    <property type="entry name" value="RhoGAP"/>
    <property type="match status" value="1"/>
</dbReference>
<gene>
    <name evidence="12" type="ORF">CUNI_LOCUS11432</name>
</gene>
<dbReference type="InterPro" id="IPR013783">
    <property type="entry name" value="Ig-like_fold"/>
</dbReference>
<dbReference type="AlphaFoldDB" id="A0A8S3Z8D8"/>
<reference evidence="12" key="1">
    <citation type="submission" date="2021-04" db="EMBL/GenBank/DDBJ databases">
        <authorList>
            <consortium name="Molecular Ecology Group"/>
        </authorList>
    </citation>
    <scope>NUCLEOTIDE SEQUENCE</scope>
</reference>
<dbReference type="GO" id="GO:0052745">
    <property type="term" value="F:inositol phosphate phosphatase activity"/>
    <property type="evidence" value="ECO:0007669"/>
    <property type="project" value="InterPro"/>
</dbReference>
<dbReference type="InterPro" id="IPR037793">
    <property type="entry name" value="OCRL1/INPP5B_INPP5c"/>
</dbReference>
<keyword evidence="7" id="KW-0443">Lipid metabolism</keyword>
<evidence type="ECO:0000256" key="4">
    <source>
        <dbReference type="ARBA" id="ARBA00013044"/>
    </source>
</evidence>
<feature type="region of interest" description="Disordered" evidence="10">
    <location>
        <begin position="194"/>
        <end position="219"/>
    </location>
</feature>
<dbReference type="GO" id="GO:0031901">
    <property type="term" value="C:early endosome membrane"/>
    <property type="evidence" value="ECO:0007669"/>
    <property type="project" value="UniProtKB-SubCell"/>
</dbReference>
<dbReference type="InterPro" id="IPR000300">
    <property type="entry name" value="IPPc"/>
</dbReference>
<dbReference type="InterPro" id="IPR048869">
    <property type="entry name" value="OCRL-1_2_ASH"/>
</dbReference>
<dbReference type="SUPFAM" id="SSF48350">
    <property type="entry name" value="GTPase activation domain, GAP"/>
    <property type="match status" value="1"/>
</dbReference>
<dbReference type="Pfam" id="PF21310">
    <property type="entry name" value="OCRL-like_ASH"/>
    <property type="match status" value="1"/>
</dbReference>
<evidence type="ECO:0000256" key="10">
    <source>
        <dbReference type="SAM" id="MobiDB-lite"/>
    </source>
</evidence>
<keyword evidence="5" id="KW-0967">Endosome</keyword>
<evidence type="ECO:0000313" key="12">
    <source>
        <dbReference type="EMBL" id="CAG5125874.1"/>
    </source>
</evidence>
<dbReference type="InterPro" id="IPR036691">
    <property type="entry name" value="Endo/exonu/phosph_ase_sf"/>
</dbReference>
<dbReference type="FunFam" id="3.60.10.10:FF:000004">
    <property type="entry name" value="Type II inositol 1,4,5-trisphosphate 5-phosphatase"/>
    <property type="match status" value="1"/>
</dbReference>
<dbReference type="SUPFAM" id="SSF56219">
    <property type="entry name" value="DNase I-like"/>
    <property type="match status" value="1"/>
</dbReference>
<keyword evidence="9" id="KW-0968">Cytoplasmic vesicle</keyword>
<dbReference type="InterPro" id="IPR046985">
    <property type="entry name" value="IP5"/>
</dbReference>
<dbReference type="InterPro" id="IPR031896">
    <property type="entry name" value="INPP5B_PH_dom"/>
</dbReference>
<evidence type="ECO:0000256" key="5">
    <source>
        <dbReference type="ARBA" id="ARBA00022753"/>
    </source>
</evidence>
<sequence length="941" mass="107616">MFYVPLSSQPAIDITKLVQKKLGQDVICKQAVECVRIDEGKRFLRYAAIVERSREHGLFIFTSSRIPCLQSSDLSLEVIIAVDSGFRHKADYHLHLRSADKHVLLELPRLDTSTAFLTKIVSLTKDRKQTFQWLEKYRRECQVFDETDSRTSNSSNPFADDVFDPLRHVSQSQGVTQAKTAGSRQTTWYEDSTPIASQPTASNSALQPSHRSASRDSLDKSVNTYEEFTDSMESVQKQLGISWSVEFNSAEKPASSREKFVRQFLIERENEFTNVQYLKVFCGTWNVNGRSPLEPLNKWMVVDNEPPDIYAIGFQELDLSKEAFIFADSPKEAEWQDAVMSYLHPKAKYKKVKSVRLVGVLLIVYIQEKHVPNISYIDSDSVPTGIMGILGNKGGVSIRFTLYSTSLCFVNSHLAAHQDEFERRNSDYRDIMSRTRFKQFEPPLEISEHDIVFWIGDLNYRIDLPIDEVRTCIKKEMYTRLLEEDQLYGLLQASSDVFKGFEEGTPKFDPTYKFDSGTNNYDTSEKNRVPAWCDRILWRGPNVKQHRYNSHPQLRISDHKPVSSLFTVGVRVIDQKLYKKVYEDIMKHLDRLENDYLPQIKLDKTECVFKDVKFIESQSQVVTVVNIGQVPVEFEFINKLDDPTYCKPWLKATPSKHYIQAGSCCEVTVEVYVDKATVAKLNSGEEKLEDILVLHLAGGKDSFITVSGNFLSSTFGSSIEALVQMHGPIREVPVADLLEIEQPGSLNRLDIAQDGGRLYMVPKEIWKLVDFLHRNGLDKEDLFQQPGRNSEIQLIRDCLDTGKPDRIPDNLSVHSVAEALLMFLECLAQPVIPFNLYSQCMASCNNLMLSKQIVSHLPDCHKNTFLYICAFLRELLQHSAKNGLEPKFICIMFGEVMLRPPPLSTPNKGQASVKDRRSRLREEETKKSAFVYHFVSQDLNL</sequence>
<dbReference type="GO" id="GO:0007165">
    <property type="term" value="P:signal transduction"/>
    <property type="evidence" value="ECO:0007669"/>
    <property type="project" value="InterPro"/>
</dbReference>
<dbReference type="Gene3D" id="3.60.10.10">
    <property type="entry name" value="Endonuclease/exonuclease/phosphatase"/>
    <property type="match status" value="1"/>
</dbReference>
<evidence type="ECO:0000256" key="3">
    <source>
        <dbReference type="ARBA" id="ARBA00005910"/>
    </source>
</evidence>